<dbReference type="Pfam" id="PF20415">
    <property type="entry name" value="DUF6699"/>
    <property type="match status" value="1"/>
</dbReference>
<evidence type="ECO:0000259" key="2">
    <source>
        <dbReference type="Pfam" id="PF22893"/>
    </source>
</evidence>
<sequence>MESEALDTAREIQRTTRALLVEFLHRTPTDVGAVSNSQENAAVGQIPPPAASIIRLFADYVEGDREKALFVFYCVLFSLLFPGSLNSMERLRLVPLVALPLLVLPRVLSLNDTITLVDVMGEHRQLYIEMWKNPQVFQKEMRNIFAGNEQVLKLITSGQYRIQDSENSIYQPGKSRIRSGATLYMAALLYRSAILQINCPWCSAQVPRASSWNFQTTFDCFQCGRKFSTSSASNSTIPNDATIMMDDVDDYSSVYSFKSGAYLDDSKLESTLAVNPRNDTMSTVEGLGPPHMPDGPTSFKFLHLMLTAGDITHLLPTQSAYFATDRSTTPWFHSLDPDSAPNALHIHPLLDALAFNPNLYFNLEQGHFLPMRLHSNPRQPARLSQSELREPAFYPPLTSLSMIHPRTPSWPIQLELPGELKLAPHPQPISVIDILVSIHRAMHVQITHSDWALLNSEEEAAVSTAFHRRCREEAARRGSPRLLEKREMEERGYGVKRVDYLRGQAAFRGLVWQQLAGELEVRCVQIVTA</sequence>
<dbReference type="Pfam" id="PF22893">
    <property type="entry name" value="ULD_2"/>
    <property type="match status" value="1"/>
</dbReference>
<accession>A0AAW0A837</accession>
<proteinExistence type="predicted"/>
<evidence type="ECO:0000313" key="4">
    <source>
        <dbReference type="Proteomes" id="UP001362999"/>
    </source>
</evidence>
<dbReference type="InterPro" id="IPR046522">
    <property type="entry name" value="DUF6699"/>
</dbReference>
<name>A0AAW0A837_9AGAR</name>
<dbReference type="InterPro" id="IPR054464">
    <property type="entry name" value="ULD_fung"/>
</dbReference>
<comment type="caution">
    <text evidence="3">The sequence shown here is derived from an EMBL/GenBank/DDBJ whole genome shotgun (WGS) entry which is preliminary data.</text>
</comment>
<dbReference type="AlphaFoldDB" id="A0AAW0A837"/>
<protein>
    <submittedName>
        <fullName evidence="3">Uncharacterized protein</fullName>
    </submittedName>
</protein>
<evidence type="ECO:0000259" key="1">
    <source>
        <dbReference type="Pfam" id="PF20415"/>
    </source>
</evidence>
<evidence type="ECO:0000313" key="3">
    <source>
        <dbReference type="EMBL" id="KAK7002423.1"/>
    </source>
</evidence>
<dbReference type="EMBL" id="JAWWNJ010000079">
    <property type="protein sequence ID" value="KAK7002423.1"/>
    <property type="molecule type" value="Genomic_DNA"/>
</dbReference>
<feature type="domain" description="DUF6699" evidence="1">
    <location>
        <begin position="380"/>
        <end position="511"/>
    </location>
</feature>
<gene>
    <name evidence="3" type="ORF">R3P38DRAFT_3042916</name>
</gene>
<feature type="domain" description="Ubiquitin-like" evidence="2">
    <location>
        <begin position="111"/>
        <end position="187"/>
    </location>
</feature>
<dbReference type="Proteomes" id="UP001362999">
    <property type="component" value="Unassembled WGS sequence"/>
</dbReference>
<organism evidence="3 4">
    <name type="scientific">Favolaschia claudopus</name>
    <dbReference type="NCBI Taxonomy" id="2862362"/>
    <lineage>
        <taxon>Eukaryota</taxon>
        <taxon>Fungi</taxon>
        <taxon>Dikarya</taxon>
        <taxon>Basidiomycota</taxon>
        <taxon>Agaricomycotina</taxon>
        <taxon>Agaricomycetes</taxon>
        <taxon>Agaricomycetidae</taxon>
        <taxon>Agaricales</taxon>
        <taxon>Marasmiineae</taxon>
        <taxon>Mycenaceae</taxon>
        <taxon>Favolaschia</taxon>
    </lineage>
</organism>
<reference evidence="3 4" key="1">
    <citation type="journal article" date="2024" name="J Genomics">
        <title>Draft genome sequencing and assembly of Favolaschia claudopus CIRM-BRFM 2984 isolated from oak limbs.</title>
        <authorList>
            <person name="Navarro D."/>
            <person name="Drula E."/>
            <person name="Chaduli D."/>
            <person name="Cazenave R."/>
            <person name="Ahrendt S."/>
            <person name="Wang J."/>
            <person name="Lipzen A."/>
            <person name="Daum C."/>
            <person name="Barry K."/>
            <person name="Grigoriev I.V."/>
            <person name="Favel A."/>
            <person name="Rosso M.N."/>
            <person name="Martin F."/>
        </authorList>
    </citation>
    <scope>NUCLEOTIDE SEQUENCE [LARGE SCALE GENOMIC DNA]</scope>
    <source>
        <strain evidence="3 4">CIRM-BRFM 2984</strain>
    </source>
</reference>
<keyword evidence="4" id="KW-1185">Reference proteome</keyword>